<dbReference type="OrthoDB" id="1132102at2"/>
<dbReference type="GO" id="GO:0016301">
    <property type="term" value="F:kinase activity"/>
    <property type="evidence" value="ECO:0007669"/>
    <property type="project" value="UniProtKB-KW"/>
</dbReference>
<name>A0A4Y8WRF9_9PORP</name>
<dbReference type="InterPro" id="IPR036759">
    <property type="entry name" value="TPK_catalytic_sf"/>
</dbReference>
<keyword evidence="5" id="KW-1185">Reference proteome</keyword>
<dbReference type="GO" id="GO:0009229">
    <property type="term" value="P:thiamine diphosphate biosynthetic process"/>
    <property type="evidence" value="ECO:0007669"/>
    <property type="project" value="InterPro"/>
</dbReference>
<evidence type="ECO:0000259" key="2">
    <source>
        <dbReference type="Pfam" id="PF04263"/>
    </source>
</evidence>
<proteinExistence type="predicted"/>
<dbReference type="InterPro" id="IPR053149">
    <property type="entry name" value="TPK"/>
</dbReference>
<evidence type="ECO:0000313" key="4">
    <source>
        <dbReference type="EMBL" id="TFH97099.1"/>
    </source>
</evidence>
<dbReference type="InterPro" id="IPR049442">
    <property type="entry name" value="Thi_PPkinase-like_C"/>
</dbReference>
<sequence>MKTINLCLPYIPTALVVAHGDLYEDAETLRLIEVAQHIVVCDGALERYLELSDRCPDMVIGDGDSVNPADLERIGAPFTKVEEQETNDLTKAVTYALAQGWHEIAIVGATGRREDHTLGNIFLLPDYYKSGAEVRLYSPFGIMMPFCGTVVLETEMGRELSLFAVEPKPMSARGVAYPFEHRVFTALWQATLNQVTQSRVELWSEGVALFFVSTEKRN</sequence>
<dbReference type="PANTHER" id="PTHR41299:SF1">
    <property type="entry name" value="THIAMINE PYROPHOSPHOKINASE"/>
    <property type="match status" value="1"/>
</dbReference>
<accession>A0A4Y8WRF9</accession>
<keyword evidence="4" id="KW-0418">Kinase</keyword>
<dbReference type="Pfam" id="PF04263">
    <property type="entry name" value="TPK_catalytic"/>
    <property type="match status" value="1"/>
</dbReference>
<dbReference type="STRING" id="1122973.GCA_000379925_00999"/>
<dbReference type="InterPro" id="IPR007371">
    <property type="entry name" value="TPK_catalytic"/>
</dbReference>
<feature type="domain" description="Thiamin pyrophosphokinase-like substrate-binding" evidence="3">
    <location>
        <begin position="141"/>
        <end position="211"/>
    </location>
</feature>
<dbReference type="GO" id="GO:0005524">
    <property type="term" value="F:ATP binding"/>
    <property type="evidence" value="ECO:0007669"/>
    <property type="project" value="InterPro"/>
</dbReference>
<dbReference type="PANTHER" id="PTHR41299">
    <property type="entry name" value="THIAMINE PYROPHOSPHOKINASE"/>
    <property type="match status" value="1"/>
</dbReference>
<dbReference type="AlphaFoldDB" id="A0A4Y8WRF9"/>
<dbReference type="RefSeq" id="WP_134848854.1">
    <property type="nucleotide sequence ID" value="NZ_CP197400.1"/>
</dbReference>
<feature type="domain" description="Thiamin pyrophosphokinase catalytic" evidence="2">
    <location>
        <begin position="30"/>
        <end position="134"/>
    </location>
</feature>
<dbReference type="EMBL" id="SPNC01000007">
    <property type="protein sequence ID" value="TFH97099.1"/>
    <property type="molecule type" value="Genomic_DNA"/>
</dbReference>
<evidence type="ECO:0000259" key="3">
    <source>
        <dbReference type="Pfam" id="PF21275"/>
    </source>
</evidence>
<dbReference type="Gene3D" id="3.40.50.10240">
    <property type="entry name" value="Thiamin pyrophosphokinase, catalytic domain"/>
    <property type="match status" value="1"/>
</dbReference>
<keyword evidence="4" id="KW-0808">Transferase</keyword>
<gene>
    <name evidence="4" type="ORF">E4P47_00980</name>
</gene>
<evidence type="ECO:0000256" key="1">
    <source>
        <dbReference type="NCBIfam" id="TIGR01378"/>
    </source>
</evidence>
<dbReference type="SUPFAM" id="SSF63999">
    <property type="entry name" value="Thiamin pyrophosphokinase, catalytic domain"/>
    <property type="match status" value="1"/>
</dbReference>
<dbReference type="Proteomes" id="UP000297225">
    <property type="component" value="Unassembled WGS sequence"/>
</dbReference>
<reference evidence="4 5" key="1">
    <citation type="submission" date="2019-03" db="EMBL/GenBank/DDBJ databases">
        <title>Porphyromonas levii Isolated from the Uterus of Dairy Cows.</title>
        <authorList>
            <person name="Francis A.M."/>
        </authorList>
    </citation>
    <scope>NUCLEOTIDE SEQUENCE [LARGE SCALE GENOMIC DNA]</scope>
    <source>
        <strain evidence="4 5">AF5678</strain>
    </source>
</reference>
<dbReference type="CDD" id="cd07995">
    <property type="entry name" value="TPK"/>
    <property type="match status" value="1"/>
</dbReference>
<dbReference type="GO" id="GO:0004788">
    <property type="term" value="F:thiamine diphosphokinase activity"/>
    <property type="evidence" value="ECO:0007669"/>
    <property type="project" value="UniProtKB-UniRule"/>
</dbReference>
<dbReference type="Pfam" id="PF21275">
    <property type="entry name" value="Thi_PPkinase_C"/>
    <property type="match status" value="1"/>
</dbReference>
<dbReference type="GO" id="GO:0006772">
    <property type="term" value="P:thiamine metabolic process"/>
    <property type="evidence" value="ECO:0007669"/>
    <property type="project" value="UniProtKB-UniRule"/>
</dbReference>
<dbReference type="EC" id="2.7.6.2" evidence="1"/>
<organism evidence="4 5">
    <name type="scientific">Porphyromonas levii</name>
    <dbReference type="NCBI Taxonomy" id="28114"/>
    <lineage>
        <taxon>Bacteria</taxon>
        <taxon>Pseudomonadati</taxon>
        <taxon>Bacteroidota</taxon>
        <taxon>Bacteroidia</taxon>
        <taxon>Bacteroidales</taxon>
        <taxon>Porphyromonadaceae</taxon>
        <taxon>Porphyromonas</taxon>
    </lineage>
</organism>
<evidence type="ECO:0000313" key="5">
    <source>
        <dbReference type="Proteomes" id="UP000297225"/>
    </source>
</evidence>
<comment type="caution">
    <text evidence="4">The sequence shown here is derived from an EMBL/GenBank/DDBJ whole genome shotgun (WGS) entry which is preliminary data.</text>
</comment>
<dbReference type="InterPro" id="IPR006282">
    <property type="entry name" value="Thi_PPkinase"/>
</dbReference>
<protein>
    <recommendedName>
        <fullName evidence="1">Thiamine diphosphokinase</fullName>
        <ecNumber evidence="1">2.7.6.2</ecNumber>
    </recommendedName>
</protein>
<dbReference type="NCBIfam" id="TIGR01378">
    <property type="entry name" value="thi_PPkinase"/>
    <property type="match status" value="1"/>
</dbReference>